<dbReference type="Pfam" id="PF01551">
    <property type="entry name" value="Peptidase_M23"/>
    <property type="match status" value="1"/>
</dbReference>
<evidence type="ECO:0000256" key="3">
    <source>
        <dbReference type="SAM" id="MobiDB-lite"/>
    </source>
</evidence>
<evidence type="ECO:0000256" key="4">
    <source>
        <dbReference type="SAM" id="SignalP"/>
    </source>
</evidence>
<dbReference type="Pfam" id="PF24568">
    <property type="entry name" value="CC_PcsB"/>
    <property type="match status" value="1"/>
</dbReference>
<evidence type="ECO:0000259" key="6">
    <source>
        <dbReference type="Pfam" id="PF24568"/>
    </source>
</evidence>
<accession>A0A2N3LP09</accession>
<feature type="domain" description="Peptidoglycan hydrolase PcsB coiled-coil" evidence="6">
    <location>
        <begin position="105"/>
        <end position="177"/>
    </location>
</feature>
<dbReference type="InterPro" id="IPR057309">
    <property type="entry name" value="PcsB_CC"/>
</dbReference>
<feature type="signal peptide" evidence="4">
    <location>
        <begin position="1"/>
        <end position="25"/>
    </location>
</feature>
<keyword evidence="2" id="KW-0175">Coiled coil</keyword>
<dbReference type="GO" id="GO:0004222">
    <property type="term" value="F:metalloendopeptidase activity"/>
    <property type="evidence" value="ECO:0007669"/>
    <property type="project" value="TreeGrafter"/>
</dbReference>
<dbReference type="AlphaFoldDB" id="A0A2N3LP09"/>
<feature type="chain" id="PRO_5014639131" evidence="4">
    <location>
        <begin position="26"/>
        <end position="450"/>
    </location>
</feature>
<feature type="compositionally biased region" description="Low complexity" evidence="3">
    <location>
        <begin position="273"/>
        <end position="298"/>
    </location>
</feature>
<dbReference type="RefSeq" id="WP_101352892.1">
    <property type="nucleotide sequence ID" value="NZ_PIQO01000002.1"/>
</dbReference>
<dbReference type="Gene3D" id="6.10.250.3150">
    <property type="match status" value="1"/>
</dbReference>
<dbReference type="PANTHER" id="PTHR21666:SF270">
    <property type="entry name" value="MUREIN HYDROLASE ACTIVATOR ENVC"/>
    <property type="match status" value="1"/>
</dbReference>
<dbReference type="Proteomes" id="UP000233440">
    <property type="component" value="Unassembled WGS sequence"/>
</dbReference>
<dbReference type="CDD" id="cd12797">
    <property type="entry name" value="M23_peptidase"/>
    <property type="match status" value="1"/>
</dbReference>
<evidence type="ECO:0000313" key="7">
    <source>
        <dbReference type="EMBL" id="PKR86253.1"/>
    </source>
</evidence>
<keyword evidence="8" id="KW-1185">Reference proteome</keyword>
<dbReference type="SUPFAM" id="SSF51261">
    <property type="entry name" value="Duplicated hybrid motif"/>
    <property type="match status" value="1"/>
</dbReference>
<reference evidence="7 8" key="1">
    <citation type="submission" date="2017-11" db="EMBL/GenBank/DDBJ databases">
        <title>Bacillus camelliae sp. nov., isolated from pu'er tea.</title>
        <authorList>
            <person name="Niu L."/>
        </authorList>
    </citation>
    <scope>NUCLEOTIDE SEQUENCE [LARGE SCALE GENOMIC DNA]</scope>
    <source>
        <strain evidence="7 8">7578-1</strain>
    </source>
</reference>
<feature type="domain" description="M23ase beta-sheet core" evidence="5">
    <location>
        <begin position="341"/>
        <end position="432"/>
    </location>
</feature>
<dbReference type="EMBL" id="PIQO01000002">
    <property type="protein sequence ID" value="PKR86253.1"/>
    <property type="molecule type" value="Genomic_DNA"/>
</dbReference>
<feature type="coiled-coil region" evidence="2">
    <location>
        <begin position="21"/>
        <end position="48"/>
    </location>
</feature>
<dbReference type="InterPro" id="IPR016047">
    <property type="entry name" value="M23ase_b-sheet_dom"/>
</dbReference>
<dbReference type="OrthoDB" id="9805070at2"/>
<keyword evidence="1 4" id="KW-0732">Signal</keyword>
<evidence type="ECO:0000256" key="2">
    <source>
        <dbReference type="SAM" id="Coils"/>
    </source>
</evidence>
<comment type="caution">
    <text evidence="7">The sequence shown here is derived from an EMBL/GenBank/DDBJ whole genome shotgun (WGS) entry which is preliminary data.</text>
</comment>
<organism evidence="7 8">
    <name type="scientific">Heyndrickxia camelliae</name>
    <dbReference type="NCBI Taxonomy" id="1707093"/>
    <lineage>
        <taxon>Bacteria</taxon>
        <taxon>Bacillati</taxon>
        <taxon>Bacillota</taxon>
        <taxon>Bacilli</taxon>
        <taxon>Bacillales</taxon>
        <taxon>Bacillaceae</taxon>
        <taxon>Heyndrickxia</taxon>
    </lineage>
</organism>
<feature type="compositionally biased region" description="Low complexity" evidence="3">
    <location>
        <begin position="306"/>
        <end position="318"/>
    </location>
</feature>
<sequence>MKKRSLFSIVLVLPLVFTYHSNAFASKLNDLQNQKKQVEEKSSSVNSSIDKKDAQISDISGKQVDLATQMRQIESQIASTDKKIGEKQTQINDTQKQITTLQNSIAELTKRIQERDQLLKQRARAMQTNGGSVNYLDVILDAESISDLIDRLSAVTTLVSADKEIMDQQKKDQDVLVQQKAEVEKKLKDLRGMVNELQSLKSNLNQQQAKKAEILKQLGEKKTQLESQKMSLQEEKENLAAQKSAIAKAIKLEKDRIAREAAEKAAAERAAKQRSQSSGSSSNSSSSGNTSSGGSSTSSGGGGSASGSASTPSVTSGTFMRPAVGRVTSEFGNRSFDADGFHSGIDIAQGGLVPIVAAGDGVVFRSYLSDSYGNCVMITHVVNGNVYTTVYAHMRNRLVSNGQSVHKGQVIGYMGETGEAYGQHLHFEFYVGEWTASHSNAVNPRNYINF</sequence>
<protein>
    <submittedName>
        <fullName evidence="7">Peptidase M23</fullName>
    </submittedName>
</protein>
<dbReference type="Gene3D" id="2.70.70.10">
    <property type="entry name" value="Glucose Permease (Domain IIA)"/>
    <property type="match status" value="1"/>
</dbReference>
<gene>
    <name evidence="7" type="ORF">CWO92_03900</name>
</gene>
<evidence type="ECO:0000256" key="1">
    <source>
        <dbReference type="ARBA" id="ARBA00022729"/>
    </source>
</evidence>
<evidence type="ECO:0000259" key="5">
    <source>
        <dbReference type="Pfam" id="PF01551"/>
    </source>
</evidence>
<feature type="region of interest" description="Disordered" evidence="3">
    <location>
        <begin position="263"/>
        <end position="320"/>
    </location>
</feature>
<evidence type="ECO:0000313" key="8">
    <source>
        <dbReference type="Proteomes" id="UP000233440"/>
    </source>
</evidence>
<proteinExistence type="predicted"/>
<dbReference type="InterPro" id="IPR050570">
    <property type="entry name" value="Cell_wall_metabolism_enzyme"/>
</dbReference>
<dbReference type="PANTHER" id="PTHR21666">
    <property type="entry name" value="PEPTIDASE-RELATED"/>
    <property type="match status" value="1"/>
</dbReference>
<dbReference type="InterPro" id="IPR011055">
    <property type="entry name" value="Dup_hybrid_motif"/>
</dbReference>
<name>A0A2N3LP09_9BACI</name>